<dbReference type="AlphaFoldDB" id="A0A6P8IP78"/>
<dbReference type="GO" id="GO:0070059">
    <property type="term" value="P:intrinsic apoptotic signaling pathway in response to endoplasmic reticulum stress"/>
    <property type="evidence" value="ECO:0007669"/>
    <property type="project" value="TreeGrafter"/>
</dbReference>
<feature type="domain" description="Protein kinase" evidence="1">
    <location>
        <begin position="1"/>
        <end position="185"/>
    </location>
</feature>
<dbReference type="InParanoid" id="A0A6P8IP78"/>
<dbReference type="GeneID" id="116302908"/>
<dbReference type="InterPro" id="IPR045133">
    <property type="entry name" value="IRE1/2-like"/>
</dbReference>
<dbReference type="Gene3D" id="1.10.510.10">
    <property type="entry name" value="Transferase(Phosphotransferase) domain 1"/>
    <property type="match status" value="1"/>
</dbReference>
<dbReference type="Pfam" id="PF00069">
    <property type="entry name" value="Pkinase"/>
    <property type="match status" value="1"/>
</dbReference>
<dbReference type="GO" id="GO:0051082">
    <property type="term" value="F:unfolded protein binding"/>
    <property type="evidence" value="ECO:0007669"/>
    <property type="project" value="TreeGrafter"/>
</dbReference>
<dbReference type="InterPro" id="IPR011009">
    <property type="entry name" value="Kinase-like_dom_sf"/>
</dbReference>
<dbReference type="PROSITE" id="PS00108">
    <property type="entry name" value="PROTEIN_KINASE_ST"/>
    <property type="match status" value="1"/>
</dbReference>
<dbReference type="GO" id="GO:0004674">
    <property type="term" value="F:protein serine/threonine kinase activity"/>
    <property type="evidence" value="ECO:0007669"/>
    <property type="project" value="InterPro"/>
</dbReference>
<dbReference type="RefSeq" id="XP_031568178.1">
    <property type="nucleotide sequence ID" value="XM_031712318.1"/>
</dbReference>
<dbReference type="SMART" id="SM00220">
    <property type="entry name" value="S_TKc"/>
    <property type="match status" value="1"/>
</dbReference>
<accession>A0A6P8IP78</accession>
<name>A0A6P8IP78_ACTTE</name>
<dbReference type="InterPro" id="IPR008271">
    <property type="entry name" value="Ser/Thr_kinase_AS"/>
</dbReference>
<organism evidence="2 3">
    <name type="scientific">Actinia tenebrosa</name>
    <name type="common">Australian red waratah sea anemone</name>
    <dbReference type="NCBI Taxonomy" id="6105"/>
    <lineage>
        <taxon>Eukaryota</taxon>
        <taxon>Metazoa</taxon>
        <taxon>Cnidaria</taxon>
        <taxon>Anthozoa</taxon>
        <taxon>Hexacorallia</taxon>
        <taxon>Actiniaria</taxon>
        <taxon>Actiniidae</taxon>
        <taxon>Actinia</taxon>
    </lineage>
</organism>
<dbReference type="PANTHER" id="PTHR13954:SF6">
    <property type="entry name" value="NON-SPECIFIC SERINE_THREONINE PROTEIN KINASE"/>
    <property type="match status" value="1"/>
</dbReference>
<sequence>MEGTLDEYFESPRFDLKDSVQLCQDVLQGLNFLHLHNILHRDLKPSNILYKWYPKLCLKIADFGLSCLIEYNSTTVFGTTAGRRYWIAPEVLVKDRHSKASDMYSCGLLLHYILSANKHLFSLKDGANKDELQFGDETETNLLHGYFKGRDYSLSPEGANLVVQLLKYEARNRPTAAESLAHSLFCTLTKK</sequence>
<evidence type="ECO:0000259" key="1">
    <source>
        <dbReference type="PROSITE" id="PS50011"/>
    </source>
</evidence>
<evidence type="ECO:0000313" key="3">
    <source>
        <dbReference type="RefSeq" id="XP_031568178.1"/>
    </source>
</evidence>
<dbReference type="GO" id="GO:1990604">
    <property type="term" value="C:IRE1-TRAF2-ASK1 complex"/>
    <property type="evidence" value="ECO:0007669"/>
    <property type="project" value="TreeGrafter"/>
</dbReference>
<dbReference type="SUPFAM" id="SSF56112">
    <property type="entry name" value="Protein kinase-like (PK-like)"/>
    <property type="match status" value="1"/>
</dbReference>
<dbReference type="PROSITE" id="PS50011">
    <property type="entry name" value="PROTEIN_KINASE_DOM"/>
    <property type="match status" value="1"/>
</dbReference>
<dbReference type="Proteomes" id="UP000515163">
    <property type="component" value="Unplaced"/>
</dbReference>
<keyword evidence="2" id="KW-1185">Reference proteome</keyword>
<dbReference type="OrthoDB" id="10263971at2759"/>
<dbReference type="GO" id="GO:0004521">
    <property type="term" value="F:RNA endonuclease activity"/>
    <property type="evidence" value="ECO:0007669"/>
    <property type="project" value="InterPro"/>
</dbReference>
<reference evidence="3" key="1">
    <citation type="submission" date="2025-08" db="UniProtKB">
        <authorList>
            <consortium name="RefSeq"/>
        </authorList>
    </citation>
    <scope>IDENTIFICATION</scope>
    <source>
        <tissue evidence="3">Tentacle</tissue>
    </source>
</reference>
<evidence type="ECO:0000313" key="2">
    <source>
        <dbReference type="Proteomes" id="UP000515163"/>
    </source>
</evidence>
<dbReference type="KEGG" id="aten:116302908"/>
<gene>
    <name evidence="3" type="primary">LOC116302908</name>
</gene>
<proteinExistence type="predicted"/>
<dbReference type="PANTHER" id="PTHR13954">
    <property type="entry name" value="IRE1-RELATED"/>
    <property type="match status" value="1"/>
</dbReference>
<dbReference type="GO" id="GO:0005524">
    <property type="term" value="F:ATP binding"/>
    <property type="evidence" value="ECO:0007669"/>
    <property type="project" value="InterPro"/>
</dbReference>
<dbReference type="InterPro" id="IPR000719">
    <property type="entry name" value="Prot_kinase_dom"/>
</dbReference>
<dbReference type="GO" id="GO:0036498">
    <property type="term" value="P:IRE1-mediated unfolded protein response"/>
    <property type="evidence" value="ECO:0007669"/>
    <property type="project" value="TreeGrafter"/>
</dbReference>
<protein>
    <submittedName>
        <fullName evidence="3">Calcium/calmodulin-dependent protein kinase cmkA-like</fullName>
    </submittedName>
</protein>